<protein>
    <recommendedName>
        <fullName evidence="4">ABC transporter permease</fullName>
    </recommendedName>
</protein>
<dbReference type="OrthoDB" id="3819831at2"/>
<evidence type="ECO:0000313" key="3">
    <source>
        <dbReference type="Proteomes" id="UP000295198"/>
    </source>
</evidence>
<sequence length="328" mass="35832">MRLVGVELTRLRWRRAVTILLAGCVLVPALVWYSLVWDTRPVTAEEIRQAKEVVAQNRQDNQQMIDECVARPEEYGVPTTGDVEGACEQTFGFGDEQYEWYLTRQPLDVGDQRKGSGLGVITILAAFLMLVGTTFAGHDWNSGSLSNQLLFEPRRLRVWGAKAVAVGAVSLVVSLVVLTAWWAALWLVAEQRDVQASAHTWELIRNSALRGSLVVTLAAVAGYALTMFFRSTVATLGVMFAVAVVGQIAAVAVFGEGVIRWLIPTNVAAVVFNGFDYYSPDHFCTNADIGPNGCMEHLGLGAGTTYLAVLVALVVGLSVWSFRRRDVP</sequence>
<feature type="transmembrane region" description="Helical" evidence="1">
    <location>
        <begin position="236"/>
        <end position="255"/>
    </location>
</feature>
<dbReference type="RefSeq" id="WP_134719046.1">
    <property type="nucleotide sequence ID" value="NZ_SDKM01000024.1"/>
</dbReference>
<reference evidence="2 3" key="1">
    <citation type="submission" date="2019-01" db="EMBL/GenBank/DDBJ databases">
        <title>Nocardioides guangzhouensis sp. nov., an actinobacterium isolated from soil.</title>
        <authorList>
            <person name="Fu Y."/>
            <person name="Cai Y."/>
            <person name="Lin Z."/>
            <person name="Chen P."/>
        </authorList>
    </citation>
    <scope>NUCLEOTIDE SEQUENCE [LARGE SCALE GENOMIC DNA]</scope>
    <source>
        <strain evidence="2 3">130</strain>
    </source>
</reference>
<organism evidence="2 3">
    <name type="scientific">Nocardioides guangzhouensis</name>
    <dbReference type="NCBI Taxonomy" id="2497878"/>
    <lineage>
        <taxon>Bacteria</taxon>
        <taxon>Bacillati</taxon>
        <taxon>Actinomycetota</taxon>
        <taxon>Actinomycetes</taxon>
        <taxon>Propionibacteriales</taxon>
        <taxon>Nocardioidaceae</taxon>
        <taxon>Nocardioides</taxon>
    </lineage>
</organism>
<keyword evidence="3" id="KW-1185">Reference proteome</keyword>
<evidence type="ECO:0000256" key="1">
    <source>
        <dbReference type="SAM" id="Phobius"/>
    </source>
</evidence>
<feature type="transmembrane region" description="Helical" evidence="1">
    <location>
        <begin position="159"/>
        <end position="188"/>
    </location>
</feature>
<dbReference type="AlphaFoldDB" id="A0A4Q4ZAT0"/>
<keyword evidence="1" id="KW-0812">Transmembrane</keyword>
<feature type="transmembrane region" description="Helical" evidence="1">
    <location>
        <begin position="117"/>
        <end position="138"/>
    </location>
</feature>
<feature type="transmembrane region" description="Helical" evidence="1">
    <location>
        <begin position="208"/>
        <end position="229"/>
    </location>
</feature>
<accession>A0A4Q4ZAT0</accession>
<dbReference type="Proteomes" id="UP000295198">
    <property type="component" value="Unassembled WGS sequence"/>
</dbReference>
<evidence type="ECO:0008006" key="4">
    <source>
        <dbReference type="Google" id="ProtNLM"/>
    </source>
</evidence>
<feature type="transmembrane region" description="Helical" evidence="1">
    <location>
        <begin position="305"/>
        <end position="322"/>
    </location>
</feature>
<name>A0A4Q4ZAT0_9ACTN</name>
<proteinExistence type="predicted"/>
<gene>
    <name evidence="2" type="ORF">EKO23_15925</name>
</gene>
<evidence type="ECO:0000313" key="2">
    <source>
        <dbReference type="EMBL" id="RYP84326.1"/>
    </source>
</evidence>
<keyword evidence="1" id="KW-1133">Transmembrane helix</keyword>
<dbReference type="EMBL" id="SDKM01000024">
    <property type="protein sequence ID" value="RYP84326.1"/>
    <property type="molecule type" value="Genomic_DNA"/>
</dbReference>
<dbReference type="PANTHER" id="PTHR37305:SF1">
    <property type="entry name" value="MEMBRANE PROTEIN"/>
    <property type="match status" value="1"/>
</dbReference>
<comment type="caution">
    <text evidence="2">The sequence shown here is derived from an EMBL/GenBank/DDBJ whole genome shotgun (WGS) entry which is preliminary data.</text>
</comment>
<feature type="transmembrane region" description="Helical" evidence="1">
    <location>
        <begin position="16"/>
        <end position="35"/>
    </location>
</feature>
<keyword evidence="1" id="KW-0472">Membrane</keyword>
<dbReference type="PANTHER" id="PTHR37305">
    <property type="entry name" value="INTEGRAL MEMBRANE PROTEIN-RELATED"/>
    <property type="match status" value="1"/>
</dbReference>